<dbReference type="AlphaFoldDB" id="A0A517NX92"/>
<evidence type="ECO:0008006" key="5">
    <source>
        <dbReference type="Google" id="ProtNLM"/>
    </source>
</evidence>
<dbReference type="EMBL" id="CP036526">
    <property type="protein sequence ID" value="QDT11755.1"/>
    <property type="molecule type" value="Genomic_DNA"/>
</dbReference>
<name>A0A517NX92_9BACT</name>
<keyword evidence="4" id="KW-1185">Reference proteome</keyword>
<dbReference type="PROSITE" id="PS51257">
    <property type="entry name" value="PROKAR_LIPOPROTEIN"/>
    <property type="match status" value="1"/>
</dbReference>
<dbReference type="RefSeq" id="WP_145419539.1">
    <property type="nucleotide sequence ID" value="NZ_CP036526.1"/>
</dbReference>
<accession>A0A517NX92</accession>
<evidence type="ECO:0000313" key="3">
    <source>
        <dbReference type="EMBL" id="QDT11755.1"/>
    </source>
</evidence>
<protein>
    <recommendedName>
        <fullName evidence="5">Tetratricopeptide repeat protein</fullName>
    </recommendedName>
</protein>
<feature type="signal peptide" evidence="2">
    <location>
        <begin position="1"/>
        <end position="36"/>
    </location>
</feature>
<feature type="compositionally biased region" description="Low complexity" evidence="1">
    <location>
        <begin position="645"/>
        <end position="654"/>
    </location>
</feature>
<feature type="region of interest" description="Disordered" evidence="1">
    <location>
        <begin position="131"/>
        <end position="255"/>
    </location>
</feature>
<evidence type="ECO:0000256" key="2">
    <source>
        <dbReference type="SAM" id="SignalP"/>
    </source>
</evidence>
<feature type="chain" id="PRO_5022053775" description="Tetratricopeptide repeat protein" evidence="2">
    <location>
        <begin position="37"/>
        <end position="697"/>
    </location>
</feature>
<keyword evidence="2" id="KW-0732">Signal</keyword>
<evidence type="ECO:0000256" key="1">
    <source>
        <dbReference type="SAM" id="MobiDB-lite"/>
    </source>
</evidence>
<feature type="region of interest" description="Disordered" evidence="1">
    <location>
        <begin position="620"/>
        <end position="697"/>
    </location>
</feature>
<reference evidence="3 4" key="1">
    <citation type="submission" date="2019-02" db="EMBL/GenBank/DDBJ databases">
        <title>Deep-cultivation of Planctomycetes and their phenomic and genomic characterization uncovers novel biology.</title>
        <authorList>
            <person name="Wiegand S."/>
            <person name="Jogler M."/>
            <person name="Boedeker C."/>
            <person name="Pinto D."/>
            <person name="Vollmers J."/>
            <person name="Rivas-Marin E."/>
            <person name="Kohn T."/>
            <person name="Peeters S.H."/>
            <person name="Heuer A."/>
            <person name="Rast P."/>
            <person name="Oberbeckmann S."/>
            <person name="Bunk B."/>
            <person name="Jeske O."/>
            <person name="Meyerdierks A."/>
            <person name="Storesund J.E."/>
            <person name="Kallscheuer N."/>
            <person name="Luecker S."/>
            <person name="Lage O.M."/>
            <person name="Pohl T."/>
            <person name="Merkel B.J."/>
            <person name="Hornburger P."/>
            <person name="Mueller R.-W."/>
            <person name="Bruemmer F."/>
            <person name="Labrenz M."/>
            <person name="Spormann A.M."/>
            <person name="Op den Camp H."/>
            <person name="Overmann J."/>
            <person name="Amann R."/>
            <person name="Jetten M.S.M."/>
            <person name="Mascher T."/>
            <person name="Medema M.H."/>
            <person name="Devos D.P."/>
            <person name="Kaster A.-K."/>
            <person name="Ovreas L."/>
            <person name="Rohde M."/>
            <person name="Galperin M.Y."/>
            <person name="Jogler C."/>
        </authorList>
    </citation>
    <scope>NUCLEOTIDE SEQUENCE [LARGE SCALE GENOMIC DNA]</scope>
    <source>
        <strain evidence="3 4">K23_9</strain>
    </source>
</reference>
<dbReference type="Proteomes" id="UP000319817">
    <property type="component" value="Chromosome"/>
</dbReference>
<organism evidence="3 4">
    <name type="scientific">Stieleria marina</name>
    <dbReference type="NCBI Taxonomy" id="1930275"/>
    <lineage>
        <taxon>Bacteria</taxon>
        <taxon>Pseudomonadati</taxon>
        <taxon>Planctomycetota</taxon>
        <taxon>Planctomycetia</taxon>
        <taxon>Pirellulales</taxon>
        <taxon>Pirellulaceae</taxon>
        <taxon>Stieleria</taxon>
    </lineage>
</organism>
<dbReference type="OrthoDB" id="233499at2"/>
<gene>
    <name evidence="3" type="ORF">K239x_37550</name>
</gene>
<feature type="compositionally biased region" description="Polar residues" evidence="1">
    <location>
        <begin position="620"/>
        <end position="638"/>
    </location>
</feature>
<sequence length="697" mass="74748" precursor="true">MMIRADQKTSSQAKRMRRRAILATLSCLTASCVVVASSATLYSDTQTNPFINRNSVSSPQANVTNAQTLPQRNASADNRTSRNIFTTTKESIPTNPLSSSAAGDIQQNDLLATVNTPVQVSDLPTALPAQSKAAAADIPRPTRLPSIGTQSKPARIAASGKRKAPQLLPQVIVPATKSDPAEKLAASSKKKSKPTPEFVASDYVLPELGPVHPDRPDSTEPSDAGGAASNLPSGVVLSPPQISGGGTIDPKRPIRPVEVKHRSVVSNSTAATTLPAKVAAAPVIVRGMAIDEIARPRHRESRIAQAPRSMKRSLLEPSQEITATAARNWLPSTTSTSSQQDAKRFLDQAMTEYSRHAWASAEASAWTSLRYSAAAIDIANRNASFGGNRSESSALDDLQLARNAIRESRDFAGKYGQLDNDAVRRIVLSHTTGVLKNQSLANVPPMDATDRYLNEARIRLSGLAKYRVEAAQALDLLAAIHLGRNEAKHLPSQTALCLRRAALQGQPGNGSLAARLGMHLAAVGLDREAKWALEQAVVSQPSKEVVQALDVVSNRADDRASAIRMVAQMQSRLPAGYDQNRGPVPTVVQLTPRQFAETAKPQTTIAPVDIATPRSMQLTASSLPKRPVQQTAAMPSSPSDEKIASQPSSQGQPSRGETVPTLFEDDIEALPDDPSYYKTKRPESKLRKMMNSVPKLW</sequence>
<evidence type="ECO:0000313" key="4">
    <source>
        <dbReference type="Proteomes" id="UP000319817"/>
    </source>
</evidence>
<proteinExistence type="predicted"/>